<dbReference type="AlphaFoldDB" id="A0AAD6XP77"/>
<evidence type="ECO:0000313" key="1">
    <source>
        <dbReference type="EMBL" id="KAJ7078151.1"/>
    </source>
</evidence>
<evidence type="ECO:0000313" key="2">
    <source>
        <dbReference type="Proteomes" id="UP001222325"/>
    </source>
</evidence>
<keyword evidence="2" id="KW-1185">Reference proteome</keyword>
<reference evidence="1" key="1">
    <citation type="submission" date="2023-03" db="EMBL/GenBank/DDBJ databases">
        <title>Massive genome expansion in bonnet fungi (Mycena s.s.) driven by repeated elements and novel gene families across ecological guilds.</title>
        <authorList>
            <consortium name="Lawrence Berkeley National Laboratory"/>
            <person name="Harder C.B."/>
            <person name="Miyauchi S."/>
            <person name="Viragh M."/>
            <person name="Kuo A."/>
            <person name="Thoen E."/>
            <person name="Andreopoulos B."/>
            <person name="Lu D."/>
            <person name="Skrede I."/>
            <person name="Drula E."/>
            <person name="Henrissat B."/>
            <person name="Morin E."/>
            <person name="Kohler A."/>
            <person name="Barry K."/>
            <person name="LaButti K."/>
            <person name="Morin E."/>
            <person name="Salamov A."/>
            <person name="Lipzen A."/>
            <person name="Mereny Z."/>
            <person name="Hegedus B."/>
            <person name="Baldrian P."/>
            <person name="Stursova M."/>
            <person name="Weitz H."/>
            <person name="Taylor A."/>
            <person name="Grigoriev I.V."/>
            <person name="Nagy L.G."/>
            <person name="Martin F."/>
            <person name="Kauserud H."/>
        </authorList>
    </citation>
    <scope>NUCLEOTIDE SEQUENCE</scope>
    <source>
        <strain evidence="1">CBHHK173m</strain>
    </source>
</reference>
<gene>
    <name evidence="1" type="ORF">B0H15DRAFT_860747</name>
</gene>
<organism evidence="1 2">
    <name type="scientific">Mycena belliarum</name>
    <dbReference type="NCBI Taxonomy" id="1033014"/>
    <lineage>
        <taxon>Eukaryota</taxon>
        <taxon>Fungi</taxon>
        <taxon>Dikarya</taxon>
        <taxon>Basidiomycota</taxon>
        <taxon>Agaricomycotina</taxon>
        <taxon>Agaricomycetes</taxon>
        <taxon>Agaricomycetidae</taxon>
        <taxon>Agaricales</taxon>
        <taxon>Marasmiineae</taxon>
        <taxon>Mycenaceae</taxon>
        <taxon>Mycena</taxon>
    </lineage>
</organism>
<dbReference type="Proteomes" id="UP001222325">
    <property type="component" value="Unassembled WGS sequence"/>
</dbReference>
<proteinExistence type="predicted"/>
<comment type="caution">
    <text evidence="1">The sequence shown here is derived from an EMBL/GenBank/DDBJ whole genome shotgun (WGS) entry which is preliminary data.</text>
</comment>
<protein>
    <submittedName>
        <fullName evidence="1">Uncharacterized protein</fullName>
    </submittedName>
</protein>
<accession>A0AAD6XP77</accession>
<name>A0AAD6XP77_9AGAR</name>
<sequence>MKNQLPALAPGFSSQIGAGARRAPGLLADPDRGLSEWSVHAPPGAAHVRVHRGRARAVGGTSSTAAPGRMLLRVRKEAALLRQLAVTLERPVRRGRAAHAHALLLARTSAGSRQPPRGTTCAVRRTQLCTSNRRRWRRHIRYSHAWPMLHNASRRSIDHGAGGAGTAAVALPQARRHGGGRWVAHTAQ</sequence>
<dbReference type="EMBL" id="JARJCN010000068">
    <property type="protein sequence ID" value="KAJ7078151.1"/>
    <property type="molecule type" value="Genomic_DNA"/>
</dbReference>